<dbReference type="InterPro" id="IPR001584">
    <property type="entry name" value="Integrase_cat-core"/>
</dbReference>
<dbReference type="PANTHER" id="PTHR37984:SF5">
    <property type="entry name" value="PROTEIN NYNRIN-LIKE"/>
    <property type="match status" value="1"/>
</dbReference>
<proteinExistence type="predicted"/>
<dbReference type="PROSITE" id="PS50994">
    <property type="entry name" value="INTEGRASE"/>
    <property type="match status" value="1"/>
</dbReference>
<dbReference type="Proteomes" id="UP001151760">
    <property type="component" value="Unassembled WGS sequence"/>
</dbReference>
<keyword evidence="2" id="KW-0808">Transferase</keyword>
<dbReference type="SUPFAM" id="SSF53098">
    <property type="entry name" value="Ribonuclease H-like"/>
    <property type="match status" value="1"/>
</dbReference>
<name>A0ABQ5IY68_9ASTR</name>
<feature type="domain" description="Integrase catalytic" evidence="1">
    <location>
        <begin position="1"/>
        <end position="152"/>
    </location>
</feature>
<keyword evidence="2" id="KW-0695">RNA-directed DNA polymerase</keyword>
<evidence type="ECO:0000313" key="3">
    <source>
        <dbReference type="Proteomes" id="UP001151760"/>
    </source>
</evidence>
<keyword evidence="3" id="KW-1185">Reference proteome</keyword>
<dbReference type="GO" id="GO:0003964">
    <property type="term" value="F:RNA-directed DNA polymerase activity"/>
    <property type="evidence" value="ECO:0007669"/>
    <property type="project" value="UniProtKB-KW"/>
</dbReference>
<dbReference type="InterPro" id="IPR012337">
    <property type="entry name" value="RNaseH-like_sf"/>
</dbReference>
<evidence type="ECO:0000259" key="1">
    <source>
        <dbReference type="PROSITE" id="PS50994"/>
    </source>
</evidence>
<sequence>MFGGIDFMGPFPSSNINKYILVAIDYVSKWVEAQAFPASDAPNVVNFLKRLFMRFGISKALKSDRGTYFCNYQVERAMKMYGVVHRFSTAYHPQINGQVKNTNKAIKCILEKTIGSNMKELSHKLADASWAFRTEFKTPLGTTPFRIICGKINELDELRPDAYESSLFYKERTKRWHDKRIKAPTKYEKGNKVFLFNSCLRLSPEKLKSRWYGPFSVRKDMKNGAIEDGSEFIVNEQRVKPYQKDALNVGKDDDITLEDEGEVTLYLMRRSLEIPRKFSDDDS</sequence>
<dbReference type="InterPro" id="IPR050951">
    <property type="entry name" value="Retrovirus_Pol_polyprotein"/>
</dbReference>
<dbReference type="PANTHER" id="PTHR37984">
    <property type="entry name" value="PROTEIN CBG26694"/>
    <property type="match status" value="1"/>
</dbReference>
<protein>
    <submittedName>
        <fullName evidence="2">Reverse transcriptase domain-containing protein</fullName>
    </submittedName>
</protein>
<gene>
    <name evidence="2" type="ORF">Tco_1121105</name>
</gene>
<keyword evidence="2" id="KW-0548">Nucleotidyltransferase</keyword>
<comment type="caution">
    <text evidence="2">The sequence shown here is derived from an EMBL/GenBank/DDBJ whole genome shotgun (WGS) entry which is preliminary data.</text>
</comment>
<dbReference type="Gene3D" id="3.30.420.10">
    <property type="entry name" value="Ribonuclease H-like superfamily/Ribonuclease H"/>
    <property type="match status" value="1"/>
</dbReference>
<evidence type="ECO:0000313" key="2">
    <source>
        <dbReference type="EMBL" id="GJU04675.1"/>
    </source>
</evidence>
<dbReference type="InterPro" id="IPR036397">
    <property type="entry name" value="RNaseH_sf"/>
</dbReference>
<organism evidence="2 3">
    <name type="scientific">Tanacetum coccineum</name>
    <dbReference type="NCBI Taxonomy" id="301880"/>
    <lineage>
        <taxon>Eukaryota</taxon>
        <taxon>Viridiplantae</taxon>
        <taxon>Streptophyta</taxon>
        <taxon>Embryophyta</taxon>
        <taxon>Tracheophyta</taxon>
        <taxon>Spermatophyta</taxon>
        <taxon>Magnoliopsida</taxon>
        <taxon>eudicotyledons</taxon>
        <taxon>Gunneridae</taxon>
        <taxon>Pentapetalae</taxon>
        <taxon>asterids</taxon>
        <taxon>campanulids</taxon>
        <taxon>Asterales</taxon>
        <taxon>Asteraceae</taxon>
        <taxon>Asteroideae</taxon>
        <taxon>Anthemideae</taxon>
        <taxon>Anthemidinae</taxon>
        <taxon>Tanacetum</taxon>
    </lineage>
</organism>
<dbReference type="EMBL" id="BQNB010021273">
    <property type="protein sequence ID" value="GJU04675.1"/>
    <property type="molecule type" value="Genomic_DNA"/>
</dbReference>
<reference evidence="2" key="2">
    <citation type="submission" date="2022-01" db="EMBL/GenBank/DDBJ databases">
        <authorList>
            <person name="Yamashiro T."/>
            <person name="Shiraishi A."/>
            <person name="Satake H."/>
            <person name="Nakayama K."/>
        </authorList>
    </citation>
    <scope>NUCLEOTIDE SEQUENCE</scope>
</reference>
<dbReference type="Pfam" id="PF00665">
    <property type="entry name" value="rve"/>
    <property type="match status" value="1"/>
</dbReference>
<accession>A0ABQ5IY68</accession>
<reference evidence="2" key="1">
    <citation type="journal article" date="2022" name="Int. J. Mol. Sci.">
        <title>Draft Genome of Tanacetum Coccineum: Genomic Comparison of Closely Related Tanacetum-Family Plants.</title>
        <authorList>
            <person name="Yamashiro T."/>
            <person name="Shiraishi A."/>
            <person name="Nakayama K."/>
            <person name="Satake H."/>
        </authorList>
    </citation>
    <scope>NUCLEOTIDE SEQUENCE</scope>
</reference>